<dbReference type="PRINTS" id="PR00475">
    <property type="entry name" value="HEXOKINASE"/>
</dbReference>
<comment type="catalytic activity">
    <reaction evidence="9">
        <text>a D-hexose + ATP = a D-hexose 6-phosphate + ADP + H(+)</text>
        <dbReference type="Rhea" id="RHEA:22740"/>
        <dbReference type="ChEBI" id="CHEBI:4194"/>
        <dbReference type="ChEBI" id="CHEBI:15378"/>
        <dbReference type="ChEBI" id="CHEBI:30616"/>
        <dbReference type="ChEBI" id="CHEBI:229467"/>
        <dbReference type="ChEBI" id="CHEBI:456216"/>
        <dbReference type="EC" id="2.7.1.1"/>
    </reaction>
    <physiologicalReaction direction="left-to-right" evidence="9">
        <dbReference type="Rhea" id="RHEA:22741"/>
    </physiologicalReaction>
</comment>
<keyword evidence="7 14" id="KW-0067">ATP-binding</keyword>
<evidence type="ECO:0000259" key="17">
    <source>
        <dbReference type="Pfam" id="PF03727"/>
    </source>
</evidence>
<dbReference type="GO" id="GO:0004340">
    <property type="term" value="F:glucokinase activity"/>
    <property type="evidence" value="ECO:0007669"/>
    <property type="project" value="TreeGrafter"/>
</dbReference>
<evidence type="ECO:0000256" key="9">
    <source>
        <dbReference type="ARBA" id="ARBA00044613"/>
    </source>
</evidence>
<proteinExistence type="inferred from homology"/>
<feature type="compositionally biased region" description="Basic and acidic residues" evidence="15">
    <location>
        <begin position="77"/>
        <end position="87"/>
    </location>
</feature>
<dbReference type="InterPro" id="IPR001312">
    <property type="entry name" value="Hexokinase"/>
</dbReference>
<dbReference type="GO" id="GO:0005739">
    <property type="term" value="C:mitochondrion"/>
    <property type="evidence" value="ECO:0007669"/>
    <property type="project" value="TreeGrafter"/>
</dbReference>
<evidence type="ECO:0000256" key="13">
    <source>
        <dbReference type="ARBA" id="ARBA00059457"/>
    </source>
</evidence>
<feature type="compositionally biased region" description="Basic and acidic residues" evidence="15">
    <location>
        <begin position="1"/>
        <end position="10"/>
    </location>
</feature>
<dbReference type="InterPro" id="IPR019807">
    <property type="entry name" value="Hexokinase_BS"/>
</dbReference>
<dbReference type="Pfam" id="PF03727">
    <property type="entry name" value="Hexokinase_2"/>
    <property type="match status" value="1"/>
</dbReference>
<comment type="pathway">
    <text evidence="1">Carbohydrate degradation; glycolysis; D-glyceraldehyde 3-phosphate and glycerone phosphate from D-glucose: step 1/4.</text>
</comment>
<dbReference type="PANTHER" id="PTHR19443:SF16">
    <property type="entry name" value="HEXOKINASE TYPE 1-RELATED"/>
    <property type="match status" value="1"/>
</dbReference>
<dbReference type="Proteomes" id="UP001186944">
    <property type="component" value="Unassembled WGS sequence"/>
</dbReference>
<evidence type="ECO:0000256" key="11">
    <source>
        <dbReference type="ARBA" id="ARBA00048160"/>
    </source>
</evidence>
<keyword evidence="8 14" id="KW-0324">Glycolysis</keyword>
<keyword evidence="4 14" id="KW-0808">Transferase</keyword>
<evidence type="ECO:0000256" key="4">
    <source>
        <dbReference type="ARBA" id="ARBA00022679"/>
    </source>
</evidence>
<evidence type="ECO:0000256" key="7">
    <source>
        <dbReference type="ARBA" id="ARBA00022840"/>
    </source>
</evidence>
<dbReference type="InterPro" id="IPR022673">
    <property type="entry name" value="Hexokinase_C"/>
</dbReference>
<keyword evidence="19" id="KW-1185">Reference proteome</keyword>
<feature type="compositionally biased region" description="Polar residues" evidence="15">
    <location>
        <begin position="66"/>
        <end position="76"/>
    </location>
</feature>
<dbReference type="SUPFAM" id="SSF53067">
    <property type="entry name" value="Actin-like ATPase domain"/>
    <property type="match status" value="2"/>
</dbReference>
<keyword evidence="5 14" id="KW-0547">Nucleotide-binding</keyword>
<gene>
    <name evidence="18" type="ORF">FSP39_014927</name>
</gene>
<dbReference type="Gene3D" id="3.40.367.20">
    <property type="match status" value="1"/>
</dbReference>
<evidence type="ECO:0000313" key="19">
    <source>
        <dbReference type="Proteomes" id="UP001186944"/>
    </source>
</evidence>
<comment type="pathway">
    <text evidence="2">Carbohydrate metabolism; hexose metabolism.</text>
</comment>
<evidence type="ECO:0000256" key="12">
    <source>
        <dbReference type="ARBA" id="ARBA00050361"/>
    </source>
</evidence>
<dbReference type="GO" id="GO:0008865">
    <property type="term" value="F:fructokinase activity"/>
    <property type="evidence" value="ECO:0007669"/>
    <property type="project" value="TreeGrafter"/>
</dbReference>
<dbReference type="GO" id="GO:0005524">
    <property type="term" value="F:ATP binding"/>
    <property type="evidence" value="ECO:0007669"/>
    <property type="project" value="UniProtKB-UniRule"/>
</dbReference>
<comment type="catalytic activity">
    <reaction evidence="12">
        <text>D-mannose + ATP = D-mannose 6-phosphate + ADP + H(+)</text>
        <dbReference type="Rhea" id="RHEA:11028"/>
        <dbReference type="ChEBI" id="CHEBI:4208"/>
        <dbReference type="ChEBI" id="CHEBI:15378"/>
        <dbReference type="ChEBI" id="CHEBI:30616"/>
        <dbReference type="ChEBI" id="CHEBI:58735"/>
        <dbReference type="ChEBI" id="CHEBI:456216"/>
        <dbReference type="EC" id="2.7.1.1"/>
    </reaction>
    <physiologicalReaction direction="left-to-right" evidence="12">
        <dbReference type="Rhea" id="RHEA:11029"/>
    </physiologicalReaction>
</comment>
<feature type="region of interest" description="Disordered" evidence="15">
    <location>
        <begin position="66"/>
        <end position="97"/>
    </location>
</feature>
<sequence length="570" mass="63662">MAGNLEEVKPIDSTSESDMSTAPLKPEILVETAKKMMGREFQHVLGALLNMLPGYEEMLEVKTDGSCNVSNGGVQRQDSKPKGEIKRQSSRGSVKGDKVLIRRKSSGKIRDKSKCNVENVVRPFIVKDEDYKKLMGVMLEQFENGLGKDTNSTAKVKMFPTYVRDVPDGSEEGDILALDLGGTNFRVLLISLNGQEVKMESKIYVIPQQIMLGSGTQLFDHIAECIYKFMKDHKLMDKKLPLGFTFSFPCKQIGLDKAILAQWTKGFKCEGVEGEDVVRLLHEAIQRRGDIDVECLAVINDTVGALMSCAHEDRNCAIGLILGTGTNACYIEKTENVGLWDGDNDEPHQVMINTEWGALGDDGCLDFIKTEYDRQVDKHSINPGRQVYEKMISGMYMGEIVRLVLEKLRKNNLIFQGQESEELKSRGRFYTKYVSEIESDEEDNFTNTKQIFKELGFEKVSDEDCRIAQHVCSLVSTRAAYLASAGIAVLLNKMGRPEVTVGVDGSLYRFHPHFHDLMVEKITHLVNPGIKFKLMLSNDGSGKGAAIVTAVANRMRGQKDESSIRQEVEN</sequence>
<dbReference type="Gene3D" id="3.30.420.40">
    <property type="match status" value="1"/>
</dbReference>
<dbReference type="GO" id="GO:0001678">
    <property type="term" value="P:intracellular glucose homeostasis"/>
    <property type="evidence" value="ECO:0007669"/>
    <property type="project" value="InterPro"/>
</dbReference>
<keyword evidence="6 14" id="KW-0418">Kinase</keyword>
<evidence type="ECO:0000256" key="2">
    <source>
        <dbReference type="ARBA" id="ARBA00005028"/>
    </source>
</evidence>
<accession>A0AA88Y0N3</accession>
<feature type="region of interest" description="Disordered" evidence="15">
    <location>
        <begin position="1"/>
        <end position="23"/>
    </location>
</feature>
<evidence type="ECO:0000256" key="14">
    <source>
        <dbReference type="RuleBase" id="RU362007"/>
    </source>
</evidence>
<comment type="catalytic activity">
    <reaction evidence="11">
        <text>D-glucose + ATP = D-glucose 6-phosphate + ADP + H(+)</text>
        <dbReference type="Rhea" id="RHEA:17825"/>
        <dbReference type="ChEBI" id="CHEBI:4167"/>
        <dbReference type="ChEBI" id="CHEBI:15378"/>
        <dbReference type="ChEBI" id="CHEBI:30616"/>
        <dbReference type="ChEBI" id="CHEBI:61548"/>
        <dbReference type="ChEBI" id="CHEBI:456216"/>
        <dbReference type="EC" id="2.7.1.1"/>
    </reaction>
    <physiologicalReaction direction="left-to-right" evidence="11">
        <dbReference type="Rhea" id="RHEA:17826"/>
    </physiologicalReaction>
</comment>
<protein>
    <recommendedName>
        <fullName evidence="14">Phosphotransferase</fullName>
        <ecNumber evidence="14">2.7.1.-</ecNumber>
    </recommendedName>
</protein>
<evidence type="ECO:0000313" key="18">
    <source>
        <dbReference type="EMBL" id="KAK3095458.1"/>
    </source>
</evidence>
<evidence type="ECO:0000256" key="6">
    <source>
        <dbReference type="ARBA" id="ARBA00022777"/>
    </source>
</evidence>
<dbReference type="AlphaFoldDB" id="A0AA88Y0N3"/>
<evidence type="ECO:0000256" key="5">
    <source>
        <dbReference type="ARBA" id="ARBA00022741"/>
    </source>
</evidence>
<dbReference type="InterPro" id="IPR043129">
    <property type="entry name" value="ATPase_NBD"/>
</dbReference>
<dbReference type="FunFam" id="3.40.367.20:FF:000005">
    <property type="entry name" value="Phosphotransferase"/>
    <property type="match status" value="1"/>
</dbReference>
<name>A0AA88Y0N3_PINIB</name>
<evidence type="ECO:0000256" key="8">
    <source>
        <dbReference type="ARBA" id="ARBA00023152"/>
    </source>
</evidence>
<organism evidence="18 19">
    <name type="scientific">Pinctada imbricata</name>
    <name type="common">Atlantic pearl-oyster</name>
    <name type="synonym">Pinctada martensii</name>
    <dbReference type="NCBI Taxonomy" id="66713"/>
    <lineage>
        <taxon>Eukaryota</taxon>
        <taxon>Metazoa</taxon>
        <taxon>Spiralia</taxon>
        <taxon>Lophotrochozoa</taxon>
        <taxon>Mollusca</taxon>
        <taxon>Bivalvia</taxon>
        <taxon>Autobranchia</taxon>
        <taxon>Pteriomorphia</taxon>
        <taxon>Pterioida</taxon>
        <taxon>Pterioidea</taxon>
        <taxon>Pteriidae</taxon>
        <taxon>Pinctada</taxon>
    </lineage>
</organism>
<comment type="function">
    <text evidence="13">Catalyzes the phosphorylation of various hexoses to hexose 6-phosphate.</text>
</comment>
<dbReference type="EC" id="2.7.1.-" evidence="14"/>
<dbReference type="GO" id="GO:0005829">
    <property type="term" value="C:cytosol"/>
    <property type="evidence" value="ECO:0007669"/>
    <property type="project" value="TreeGrafter"/>
</dbReference>
<evidence type="ECO:0000256" key="3">
    <source>
        <dbReference type="ARBA" id="ARBA00009225"/>
    </source>
</evidence>
<evidence type="ECO:0000256" key="10">
    <source>
        <dbReference type="ARBA" id="ARBA00047905"/>
    </source>
</evidence>
<comment type="catalytic activity">
    <reaction evidence="10">
        <text>D-fructose + ATP = D-fructose 6-phosphate + ADP + H(+)</text>
        <dbReference type="Rhea" id="RHEA:16125"/>
        <dbReference type="ChEBI" id="CHEBI:15378"/>
        <dbReference type="ChEBI" id="CHEBI:30616"/>
        <dbReference type="ChEBI" id="CHEBI:37721"/>
        <dbReference type="ChEBI" id="CHEBI:61527"/>
        <dbReference type="ChEBI" id="CHEBI:456216"/>
        <dbReference type="EC" id="2.7.1.1"/>
    </reaction>
    <physiologicalReaction direction="left-to-right" evidence="10">
        <dbReference type="Rhea" id="RHEA:16126"/>
    </physiologicalReaction>
</comment>
<dbReference type="FunFam" id="3.30.420.40:FF:000095">
    <property type="entry name" value="Phosphotransferase"/>
    <property type="match status" value="1"/>
</dbReference>
<evidence type="ECO:0000256" key="15">
    <source>
        <dbReference type="SAM" id="MobiDB-lite"/>
    </source>
</evidence>
<evidence type="ECO:0000256" key="1">
    <source>
        <dbReference type="ARBA" id="ARBA00004888"/>
    </source>
</evidence>
<feature type="domain" description="Hexokinase C-terminal" evidence="17">
    <location>
        <begin position="318"/>
        <end position="551"/>
    </location>
</feature>
<dbReference type="PANTHER" id="PTHR19443">
    <property type="entry name" value="HEXOKINASE"/>
    <property type="match status" value="1"/>
</dbReference>
<dbReference type="InterPro" id="IPR022672">
    <property type="entry name" value="Hexokinase_N"/>
</dbReference>
<evidence type="ECO:0000259" key="16">
    <source>
        <dbReference type="Pfam" id="PF00349"/>
    </source>
</evidence>
<feature type="domain" description="Hexokinase N-terminal" evidence="16">
    <location>
        <begin position="117"/>
        <end position="310"/>
    </location>
</feature>
<comment type="caution">
    <text evidence="18">The sequence shown here is derived from an EMBL/GenBank/DDBJ whole genome shotgun (WGS) entry which is preliminary data.</text>
</comment>
<dbReference type="GO" id="GO:0006096">
    <property type="term" value="P:glycolytic process"/>
    <property type="evidence" value="ECO:0007669"/>
    <property type="project" value="UniProtKB-KW"/>
</dbReference>
<dbReference type="PROSITE" id="PS51748">
    <property type="entry name" value="HEXOKINASE_2"/>
    <property type="match status" value="1"/>
</dbReference>
<comment type="similarity">
    <text evidence="3 14">Belongs to the hexokinase family.</text>
</comment>
<dbReference type="EMBL" id="VSWD01000008">
    <property type="protein sequence ID" value="KAK3095458.1"/>
    <property type="molecule type" value="Genomic_DNA"/>
</dbReference>
<dbReference type="Pfam" id="PF00349">
    <property type="entry name" value="Hexokinase_1"/>
    <property type="match status" value="1"/>
</dbReference>
<dbReference type="GO" id="GO:0005536">
    <property type="term" value="F:D-glucose binding"/>
    <property type="evidence" value="ECO:0007669"/>
    <property type="project" value="InterPro"/>
</dbReference>
<dbReference type="CDD" id="cd24019">
    <property type="entry name" value="ASKHA_NBD_HK_meta"/>
    <property type="match status" value="1"/>
</dbReference>
<dbReference type="PROSITE" id="PS00378">
    <property type="entry name" value="HEXOKINASE_1"/>
    <property type="match status" value="1"/>
</dbReference>
<dbReference type="GO" id="GO:0006006">
    <property type="term" value="P:glucose metabolic process"/>
    <property type="evidence" value="ECO:0007669"/>
    <property type="project" value="TreeGrafter"/>
</dbReference>
<reference evidence="18" key="1">
    <citation type="submission" date="2019-08" db="EMBL/GenBank/DDBJ databases">
        <title>The improved chromosome-level genome for the pearl oyster Pinctada fucata martensii using PacBio sequencing and Hi-C.</title>
        <authorList>
            <person name="Zheng Z."/>
        </authorList>
    </citation>
    <scope>NUCLEOTIDE SEQUENCE</scope>
    <source>
        <strain evidence="18">ZZ-2019</strain>
        <tissue evidence="18">Adductor muscle</tissue>
    </source>
</reference>